<evidence type="ECO:0000256" key="1">
    <source>
        <dbReference type="SAM" id="MobiDB-lite"/>
    </source>
</evidence>
<proteinExistence type="predicted"/>
<evidence type="ECO:0000313" key="3">
    <source>
        <dbReference type="EMBL" id="GAA4249102.1"/>
    </source>
</evidence>
<reference evidence="4" key="1">
    <citation type="journal article" date="2019" name="Int. J. Syst. Evol. Microbiol.">
        <title>The Global Catalogue of Microorganisms (GCM) 10K type strain sequencing project: providing services to taxonomists for standard genome sequencing and annotation.</title>
        <authorList>
            <consortium name="The Broad Institute Genomics Platform"/>
            <consortium name="The Broad Institute Genome Sequencing Center for Infectious Disease"/>
            <person name="Wu L."/>
            <person name="Ma J."/>
        </authorList>
    </citation>
    <scope>NUCLEOTIDE SEQUENCE [LARGE SCALE GENOMIC DNA]</scope>
    <source>
        <strain evidence="4">JCM 17441</strain>
    </source>
</reference>
<sequence>MDVVEYRRLGRIGALIGKGGQAKVYHAPEARLPGVAEGLVYKEYEPGQGPGQGLRPLVRFRNSLERSAQARLDGCTAWPLCVVEDGERVRGILMRHIPPSFMQTLKLPGTGRTVTRPREVQHLLAPAAHVRRMGMAVPDRAQRMAVCLGLAEALYLLHGHGFVYGDLNARNEVYCLGGQPSVLLVDCDAVRKRGSAQVVAQLDAPDWDAPEPLLTPASDRYKFGLFVLRCLGTEGPQLSTTRELARAGAALDAEGQGLLRRALGADPAGRPDIADWGRYLHFRLTGRRDPALFAAQVPQPRRDDTTSTPGWRRDGTTGKWVPQ</sequence>
<protein>
    <recommendedName>
        <fullName evidence="2">Protein kinase domain-containing protein</fullName>
    </recommendedName>
</protein>
<accession>A0ABP8D777</accession>
<comment type="caution">
    <text evidence="3">The sequence shown here is derived from an EMBL/GenBank/DDBJ whole genome shotgun (WGS) entry which is preliminary data.</text>
</comment>
<dbReference type="Proteomes" id="UP001500620">
    <property type="component" value="Unassembled WGS sequence"/>
</dbReference>
<feature type="region of interest" description="Disordered" evidence="1">
    <location>
        <begin position="297"/>
        <end position="323"/>
    </location>
</feature>
<keyword evidence="4" id="KW-1185">Reference proteome</keyword>
<dbReference type="InterPro" id="IPR011009">
    <property type="entry name" value="Kinase-like_dom_sf"/>
</dbReference>
<organism evidence="3 4">
    <name type="scientific">Dactylosporangium darangshiense</name>
    <dbReference type="NCBI Taxonomy" id="579108"/>
    <lineage>
        <taxon>Bacteria</taxon>
        <taxon>Bacillati</taxon>
        <taxon>Actinomycetota</taxon>
        <taxon>Actinomycetes</taxon>
        <taxon>Micromonosporales</taxon>
        <taxon>Micromonosporaceae</taxon>
        <taxon>Dactylosporangium</taxon>
    </lineage>
</organism>
<gene>
    <name evidence="3" type="ORF">GCM10022255_031700</name>
</gene>
<dbReference type="SUPFAM" id="SSF56112">
    <property type="entry name" value="Protein kinase-like (PK-like)"/>
    <property type="match status" value="1"/>
</dbReference>
<evidence type="ECO:0000313" key="4">
    <source>
        <dbReference type="Proteomes" id="UP001500620"/>
    </source>
</evidence>
<feature type="compositionally biased region" description="Basic and acidic residues" evidence="1">
    <location>
        <begin position="300"/>
        <end position="316"/>
    </location>
</feature>
<dbReference type="InterPro" id="IPR000719">
    <property type="entry name" value="Prot_kinase_dom"/>
</dbReference>
<dbReference type="PROSITE" id="PS50011">
    <property type="entry name" value="PROTEIN_KINASE_DOM"/>
    <property type="match status" value="1"/>
</dbReference>
<evidence type="ECO:0000259" key="2">
    <source>
        <dbReference type="PROSITE" id="PS50011"/>
    </source>
</evidence>
<dbReference type="RefSeq" id="WP_345127334.1">
    <property type="nucleotide sequence ID" value="NZ_BAABAT010000007.1"/>
</dbReference>
<dbReference type="Gene3D" id="1.10.510.10">
    <property type="entry name" value="Transferase(Phosphotransferase) domain 1"/>
    <property type="match status" value="1"/>
</dbReference>
<name>A0ABP8D777_9ACTN</name>
<dbReference type="EMBL" id="BAABAT010000007">
    <property type="protein sequence ID" value="GAA4249102.1"/>
    <property type="molecule type" value="Genomic_DNA"/>
</dbReference>
<feature type="domain" description="Protein kinase" evidence="2">
    <location>
        <begin position="10"/>
        <end position="284"/>
    </location>
</feature>